<feature type="region of interest" description="Disordered" evidence="1">
    <location>
        <begin position="43"/>
        <end position="79"/>
    </location>
</feature>
<keyword evidence="3" id="KW-1185">Reference proteome</keyword>
<evidence type="ECO:0000313" key="2">
    <source>
        <dbReference type="EMBL" id="ORW24590.1"/>
    </source>
</evidence>
<accession>A0A1X1ZMM1</accession>
<comment type="caution">
    <text evidence="2">The sequence shown here is derived from an EMBL/GenBank/DDBJ whole genome shotgun (WGS) entry which is preliminary data.</text>
</comment>
<dbReference type="STRING" id="153971.AWC19_08765"/>
<gene>
    <name evidence="2" type="ORF">AWC19_08765</name>
</gene>
<organism evidence="2 3">
    <name type="scientific">Mycobacterium palustre</name>
    <dbReference type="NCBI Taxonomy" id="153971"/>
    <lineage>
        <taxon>Bacteria</taxon>
        <taxon>Bacillati</taxon>
        <taxon>Actinomycetota</taxon>
        <taxon>Actinomycetes</taxon>
        <taxon>Mycobacteriales</taxon>
        <taxon>Mycobacteriaceae</taxon>
        <taxon>Mycobacterium</taxon>
        <taxon>Mycobacterium simiae complex</taxon>
    </lineage>
</organism>
<feature type="compositionally biased region" description="Basic and acidic residues" evidence="1">
    <location>
        <begin position="43"/>
        <end position="52"/>
    </location>
</feature>
<evidence type="ECO:0000313" key="3">
    <source>
        <dbReference type="Proteomes" id="UP000193529"/>
    </source>
</evidence>
<sequence>MTTSATVVGITKQGRARVAKGLPGHIEVVRGLIFDSPSARDVRTLERDEQGPRPRAVSAAPIGRAAQPSCGRELIARTA</sequence>
<dbReference type="Proteomes" id="UP000193529">
    <property type="component" value="Unassembled WGS sequence"/>
</dbReference>
<dbReference type="RefSeq" id="WP_211284917.1">
    <property type="nucleotide sequence ID" value="NZ_JACKRZ010000306.1"/>
</dbReference>
<reference evidence="2 3" key="1">
    <citation type="submission" date="2016-01" db="EMBL/GenBank/DDBJ databases">
        <title>The new phylogeny of the genus Mycobacterium.</title>
        <authorList>
            <person name="Tarcisio F."/>
            <person name="Conor M."/>
            <person name="Antonella G."/>
            <person name="Elisabetta G."/>
            <person name="Giulia F.S."/>
            <person name="Sara T."/>
            <person name="Anna F."/>
            <person name="Clotilde B."/>
            <person name="Roberto B."/>
            <person name="Veronica D.S."/>
            <person name="Fabio R."/>
            <person name="Monica P."/>
            <person name="Olivier J."/>
            <person name="Enrico T."/>
            <person name="Nicola S."/>
        </authorList>
    </citation>
    <scope>NUCLEOTIDE SEQUENCE [LARGE SCALE GENOMIC DNA]</scope>
    <source>
        <strain evidence="2 3">DSM 44572</strain>
    </source>
</reference>
<proteinExistence type="predicted"/>
<dbReference type="EMBL" id="LQPJ01000101">
    <property type="protein sequence ID" value="ORW24590.1"/>
    <property type="molecule type" value="Genomic_DNA"/>
</dbReference>
<protein>
    <submittedName>
        <fullName evidence="2">Uncharacterized protein</fullName>
    </submittedName>
</protein>
<evidence type="ECO:0000256" key="1">
    <source>
        <dbReference type="SAM" id="MobiDB-lite"/>
    </source>
</evidence>
<dbReference type="AlphaFoldDB" id="A0A1X1ZMM1"/>
<name>A0A1X1ZMM1_9MYCO</name>